<keyword evidence="2" id="KW-1185">Reference proteome</keyword>
<dbReference type="Proteomes" id="UP000187455">
    <property type="component" value="Unassembled WGS sequence"/>
</dbReference>
<organism evidence="1 2">
    <name type="scientific">Smittium mucronatum</name>
    <dbReference type="NCBI Taxonomy" id="133383"/>
    <lineage>
        <taxon>Eukaryota</taxon>
        <taxon>Fungi</taxon>
        <taxon>Fungi incertae sedis</taxon>
        <taxon>Zoopagomycota</taxon>
        <taxon>Kickxellomycotina</taxon>
        <taxon>Harpellomycetes</taxon>
        <taxon>Harpellales</taxon>
        <taxon>Legeriomycetaceae</taxon>
        <taxon>Smittium</taxon>
    </lineage>
</organism>
<gene>
    <name evidence="1" type="ORF">AYI68_g2130</name>
</gene>
<dbReference type="EMBL" id="LSSL01000776">
    <property type="protein sequence ID" value="OLY83724.1"/>
    <property type="molecule type" value="Genomic_DNA"/>
</dbReference>
<proteinExistence type="predicted"/>
<name>A0A1R0H3N0_9FUNG</name>
<dbReference type="AlphaFoldDB" id="A0A1R0H3N0"/>
<protein>
    <submittedName>
        <fullName evidence="1">Uncharacterized protein</fullName>
    </submittedName>
</protein>
<sequence>MFGSFSELFCLYGSNSVTILSERLNPHPENISYAVCNPKKSYDLRSGNFENFNSSFSLKMNIALFLILFINFIL</sequence>
<comment type="caution">
    <text evidence="1">The sequence shown here is derived from an EMBL/GenBank/DDBJ whole genome shotgun (WGS) entry which is preliminary data.</text>
</comment>
<evidence type="ECO:0000313" key="2">
    <source>
        <dbReference type="Proteomes" id="UP000187455"/>
    </source>
</evidence>
<accession>A0A1R0H3N0</accession>
<reference evidence="1 2" key="1">
    <citation type="journal article" date="2016" name="Mol. Biol. Evol.">
        <title>Genome-Wide Survey of Gut Fungi (Harpellales) Reveals the First Horizontally Transferred Ubiquitin Gene from a Mosquito Host.</title>
        <authorList>
            <person name="Wang Y."/>
            <person name="White M.M."/>
            <person name="Kvist S."/>
            <person name="Moncalvo J.M."/>
        </authorList>
    </citation>
    <scope>NUCLEOTIDE SEQUENCE [LARGE SCALE GENOMIC DNA]</scope>
    <source>
        <strain evidence="1 2">ALG-7-W6</strain>
    </source>
</reference>
<evidence type="ECO:0000313" key="1">
    <source>
        <dbReference type="EMBL" id="OLY83724.1"/>
    </source>
</evidence>